<dbReference type="SMART" id="SM00871">
    <property type="entry name" value="AraC_E_bind"/>
    <property type="match status" value="1"/>
</dbReference>
<dbReference type="SUPFAM" id="SSF55136">
    <property type="entry name" value="Probable bacterial effector-binding domain"/>
    <property type="match status" value="1"/>
</dbReference>
<protein>
    <submittedName>
        <fullName evidence="3">AraC family transcriptional regulator</fullName>
    </submittedName>
</protein>
<dbReference type="InterPro" id="IPR029441">
    <property type="entry name" value="Cass2"/>
</dbReference>
<gene>
    <name evidence="3" type="ORF">EKH83_20815</name>
    <name evidence="2" type="ORF">F1649_16120</name>
</gene>
<organism evidence="3 4">
    <name type="scientific">Arcticibacter tournemirensis</name>
    <dbReference type="NCBI Taxonomy" id="699437"/>
    <lineage>
        <taxon>Bacteria</taxon>
        <taxon>Pseudomonadati</taxon>
        <taxon>Bacteroidota</taxon>
        <taxon>Sphingobacteriia</taxon>
        <taxon>Sphingobacteriales</taxon>
        <taxon>Sphingobacteriaceae</taxon>
        <taxon>Arcticibacter</taxon>
    </lineage>
</organism>
<evidence type="ECO:0000313" key="3">
    <source>
        <dbReference type="EMBL" id="RXF67047.1"/>
    </source>
</evidence>
<dbReference type="EMBL" id="RXOC01000021">
    <property type="protein sequence ID" value="RXF67047.1"/>
    <property type="molecule type" value="Genomic_DNA"/>
</dbReference>
<reference evidence="3 4" key="1">
    <citation type="submission" date="2018-12" db="EMBL/GenBank/DDBJ databases">
        <title>The Draft Genome Sequence of the Soil Bacterium Pedobacter tournemirensis R1.</title>
        <authorList>
            <person name="He J."/>
        </authorList>
    </citation>
    <scope>NUCLEOTIDE SEQUENCE [LARGE SCALE GENOMIC DNA]</scope>
    <source>
        <strain evidence="3 4">R1</strain>
    </source>
</reference>
<dbReference type="AlphaFoldDB" id="A0A4Q0M2H4"/>
<dbReference type="InterPro" id="IPR011256">
    <property type="entry name" value="Reg_factor_effector_dom_sf"/>
</dbReference>
<dbReference type="Proteomes" id="UP000322918">
    <property type="component" value="Unassembled WGS sequence"/>
</dbReference>
<dbReference type="Pfam" id="PF14526">
    <property type="entry name" value="Cass2"/>
    <property type="match status" value="1"/>
</dbReference>
<proteinExistence type="predicted"/>
<evidence type="ECO:0000259" key="1">
    <source>
        <dbReference type="SMART" id="SM00871"/>
    </source>
</evidence>
<evidence type="ECO:0000313" key="2">
    <source>
        <dbReference type="EMBL" id="KAA8479955.1"/>
    </source>
</evidence>
<sequence length="152" mass="17443">MNNQKIGPFSVIGISVRTTNENGQSGKDIPSLWRKFMSDGILEKIPNRIDDTIYCIYTDYEKDHTRPYTTILGCRVENLDQIPDQMTGKAFEEAQYRKFSAKGNLMQGAVFEEWQKIWSADLRRSFTADFEVYGVKSVNPENAEVDIFIAVE</sequence>
<evidence type="ECO:0000313" key="5">
    <source>
        <dbReference type="Proteomes" id="UP000322918"/>
    </source>
</evidence>
<name>A0A4Q0M2H4_9SPHI</name>
<dbReference type="Proteomes" id="UP000290848">
    <property type="component" value="Unassembled WGS sequence"/>
</dbReference>
<dbReference type="OrthoDB" id="9801008at2"/>
<keyword evidence="5" id="KW-1185">Reference proteome</keyword>
<dbReference type="InterPro" id="IPR053182">
    <property type="entry name" value="YobU-like_regulator"/>
</dbReference>
<dbReference type="PANTHER" id="PTHR36444">
    <property type="entry name" value="TRANSCRIPTIONAL REGULATOR PROTEIN YOBU-RELATED"/>
    <property type="match status" value="1"/>
</dbReference>
<evidence type="ECO:0000313" key="4">
    <source>
        <dbReference type="Proteomes" id="UP000290848"/>
    </source>
</evidence>
<reference evidence="2 5" key="2">
    <citation type="submission" date="2019-09" db="EMBL/GenBank/DDBJ databases">
        <title>Pararcticibacter amylolyticus gen. nov., sp. nov., isolated from a rottenly hemp rope, and reclassification of Pedobacter tournemirensis as Pararcticibacter tournemirensis comb. nov.</title>
        <authorList>
            <person name="Cai Y."/>
        </authorList>
    </citation>
    <scope>NUCLEOTIDE SEQUENCE [LARGE SCALE GENOMIC DNA]</scope>
    <source>
        <strain evidence="2 5">TF5-37.2-LB10</strain>
    </source>
</reference>
<comment type="caution">
    <text evidence="3">The sequence shown here is derived from an EMBL/GenBank/DDBJ whole genome shotgun (WGS) entry which is preliminary data.</text>
</comment>
<dbReference type="EMBL" id="VWNE01000027">
    <property type="protein sequence ID" value="KAA8479955.1"/>
    <property type="molecule type" value="Genomic_DNA"/>
</dbReference>
<accession>A0A4Q0M2H4</accession>
<dbReference type="Gene3D" id="3.20.80.10">
    <property type="entry name" value="Regulatory factor, effector binding domain"/>
    <property type="match status" value="1"/>
</dbReference>
<feature type="domain" description="AraC effector-binding" evidence="1">
    <location>
        <begin position="1"/>
        <end position="152"/>
    </location>
</feature>
<dbReference type="InterPro" id="IPR010499">
    <property type="entry name" value="AraC_E-bd"/>
</dbReference>
<dbReference type="PANTHER" id="PTHR36444:SF2">
    <property type="entry name" value="TRANSCRIPTIONAL REGULATOR PROTEIN YOBU-RELATED"/>
    <property type="match status" value="1"/>
</dbReference>
<dbReference type="RefSeq" id="WP_128771398.1">
    <property type="nucleotide sequence ID" value="NZ_RXOC01000021.1"/>
</dbReference>